<name>A0A804KA63_MUSAM</name>
<dbReference type="Proteomes" id="UP000012960">
    <property type="component" value="Unplaced"/>
</dbReference>
<dbReference type="EnsemblPlants" id="Ma08_t24140.1">
    <property type="protein sequence ID" value="Ma08_p24140.1"/>
    <property type="gene ID" value="Ma08_g24140"/>
</dbReference>
<gene>
    <name evidence="8" type="ORF">GSMUA_84910.1</name>
</gene>
<keyword evidence="4 7" id="KW-0732">Signal</keyword>
<dbReference type="EMBL" id="HG996472">
    <property type="protein sequence ID" value="CAG1832571.1"/>
    <property type="molecule type" value="Genomic_DNA"/>
</dbReference>
<evidence type="ECO:0000256" key="1">
    <source>
        <dbReference type="ARBA" id="ARBA00004271"/>
    </source>
</evidence>
<evidence type="ECO:0000313" key="8">
    <source>
        <dbReference type="EMBL" id="CAG1832571.1"/>
    </source>
</evidence>
<dbReference type="GO" id="GO:0048046">
    <property type="term" value="C:apoplast"/>
    <property type="evidence" value="ECO:0007669"/>
    <property type="project" value="UniProtKB-SubCell"/>
</dbReference>
<evidence type="ECO:0000256" key="4">
    <source>
        <dbReference type="ARBA" id="ARBA00022729"/>
    </source>
</evidence>
<dbReference type="Pfam" id="PF04674">
    <property type="entry name" value="Phi_1"/>
    <property type="match status" value="1"/>
</dbReference>
<reference evidence="8" key="1">
    <citation type="submission" date="2021-03" db="EMBL/GenBank/DDBJ databases">
        <authorList>
            <consortium name="Genoscope - CEA"/>
            <person name="William W."/>
        </authorList>
    </citation>
    <scope>NUCLEOTIDE SEQUENCE</scope>
    <source>
        <strain evidence="8">Doubled-haploid Pahang</strain>
    </source>
</reference>
<dbReference type="PANTHER" id="PTHR31279">
    <property type="entry name" value="PROTEIN EXORDIUM-LIKE 5"/>
    <property type="match status" value="1"/>
</dbReference>
<dbReference type="OMA" id="TMANTRI"/>
<dbReference type="AlphaFoldDB" id="A0A804KA63"/>
<evidence type="ECO:0000256" key="2">
    <source>
        <dbReference type="ARBA" id="ARBA00022523"/>
    </source>
</evidence>
<feature type="region of interest" description="Disordered" evidence="6">
    <location>
        <begin position="112"/>
        <end position="149"/>
    </location>
</feature>
<sequence>MANFPSLFSHLLLLLLLMLQHSAAVLLQQQPLVLEYHRGRLLEGNHTVNLLFYGRFSPSQRSIVADFVPSLSPAYPSLPPPSAASWWHTTSLYGGGGPVRLYLGPQILDEGYTRGKSSNNPHQMEKSRQAPSQYRKTFLHHRHRKPYRP</sequence>
<evidence type="ECO:0000313" key="9">
    <source>
        <dbReference type="EnsemblPlants" id="Ma08_p24140.1"/>
    </source>
</evidence>
<evidence type="ECO:0000256" key="7">
    <source>
        <dbReference type="SAM" id="SignalP"/>
    </source>
</evidence>
<keyword evidence="2" id="KW-0052">Apoplast</keyword>
<organism evidence="9 10">
    <name type="scientific">Musa acuminata subsp. malaccensis</name>
    <name type="common">Wild banana</name>
    <name type="synonym">Musa malaccensis</name>
    <dbReference type="NCBI Taxonomy" id="214687"/>
    <lineage>
        <taxon>Eukaryota</taxon>
        <taxon>Viridiplantae</taxon>
        <taxon>Streptophyta</taxon>
        <taxon>Embryophyta</taxon>
        <taxon>Tracheophyta</taxon>
        <taxon>Spermatophyta</taxon>
        <taxon>Magnoliopsida</taxon>
        <taxon>Liliopsida</taxon>
        <taxon>Zingiberales</taxon>
        <taxon>Musaceae</taxon>
        <taxon>Musa</taxon>
    </lineage>
</organism>
<evidence type="ECO:0000256" key="6">
    <source>
        <dbReference type="SAM" id="MobiDB-lite"/>
    </source>
</evidence>
<accession>A0A804KA63</accession>
<evidence type="ECO:0000313" key="10">
    <source>
        <dbReference type="Proteomes" id="UP000012960"/>
    </source>
</evidence>
<feature type="chain" id="PRO_5036220095" evidence="7">
    <location>
        <begin position="25"/>
        <end position="149"/>
    </location>
</feature>
<reference evidence="9" key="2">
    <citation type="submission" date="2021-05" db="UniProtKB">
        <authorList>
            <consortium name="EnsemblPlants"/>
        </authorList>
    </citation>
    <scope>IDENTIFICATION</scope>
    <source>
        <strain evidence="9">subsp. malaccensis</strain>
    </source>
</reference>
<comment type="subcellular location">
    <subcellularLocation>
        <location evidence="1">Secreted</location>
        <location evidence="1">Extracellular space</location>
        <location evidence="1">Apoplast</location>
    </subcellularLocation>
</comment>
<keyword evidence="3" id="KW-0964">Secreted</keyword>
<dbReference type="OrthoDB" id="1934167at2759"/>
<proteinExistence type="inferred from homology"/>
<protein>
    <submittedName>
        <fullName evidence="8">(wild Malaysian banana) hypothetical protein</fullName>
    </submittedName>
</protein>
<evidence type="ECO:0000256" key="5">
    <source>
        <dbReference type="ARBA" id="ARBA00023591"/>
    </source>
</evidence>
<keyword evidence="10" id="KW-1185">Reference proteome</keyword>
<dbReference type="PANTHER" id="PTHR31279:SF3">
    <property type="entry name" value="PROTEIN EXORDIUM-LIKE 2"/>
    <property type="match status" value="1"/>
</dbReference>
<dbReference type="InParanoid" id="A0A804KA63"/>
<feature type="signal peptide" evidence="7">
    <location>
        <begin position="1"/>
        <end position="24"/>
    </location>
</feature>
<evidence type="ECO:0000256" key="3">
    <source>
        <dbReference type="ARBA" id="ARBA00022525"/>
    </source>
</evidence>
<dbReference type="InterPro" id="IPR006766">
    <property type="entry name" value="EXORDIUM-like"/>
</dbReference>
<dbReference type="Gramene" id="Ma08_t24140.1">
    <property type="protein sequence ID" value="Ma08_p24140.1"/>
    <property type="gene ID" value="Ma08_g24140"/>
</dbReference>
<comment type="similarity">
    <text evidence="5">Belongs to the EXORDIUM family.</text>
</comment>
<feature type="compositionally biased region" description="Basic residues" evidence="6">
    <location>
        <begin position="137"/>
        <end position="149"/>
    </location>
</feature>